<evidence type="ECO:0000256" key="4">
    <source>
        <dbReference type="ARBA" id="ARBA00022833"/>
    </source>
</evidence>
<dbReference type="SUPFAM" id="SSF53927">
    <property type="entry name" value="Cytidine deaminase-like"/>
    <property type="match status" value="1"/>
</dbReference>
<evidence type="ECO:0000313" key="9">
    <source>
        <dbReference type="Proteomes" id="UP000748308"/>
    </source>
</evidence>
<evidence type="ECO:0000256" key="2">
    <source>
        <dbReference type="ARBA" id="ARBA00022723"/>
    </source>
</evidence>
<dbReference type="InterPro" id="IPR002125">
    <property type="entry name" value="CMP_dCMP_dom"/>
</dbReference>
<feature type="active site" description="Proton donor" evidence="6">
    <location>
        <position position="48"/>
    </location>
</feature>
<gene>
    <name evidence="6" type="primary">tadA</name>
    <name evidence="8" type="ORF">FJY75_09095</name>
</gene>
<evidence type="ECO:0000259" key="7">
    <source>
        <dbReference type="PROSITE" id="PS51747"/>
    </source>
</evidence>
<dbReference type="PANTHER" id="PTHR11079:SF202">
    <property type="entry name" value="TRNA-SPECIFIC ADENOSINE DEAMINASE"/>
    <property type="match status" value="1"/>
</dbReference>
<evidence type="ECO:0000256" key="1">
    <source>
        <dbReference type="ARBA" id="ARBA00022694"/>
    </source>
</evidence>
<comment type="similarity">
    <text evidence="6">Belongs to the cytidine and deoxycytidylate deaminase family.</text>
</comment>
<name>A0A937XA24_UNCEI</name>
<sequence>MRLALEEARLAGLEGDVPVGCLVVLDGRAVGRGRNQVERLQDPTAHAEILALSAAAQALGSWRLCGAIAYVTLEPCAMCMGAFYQARVARVVYGAAEPKFGACGSRLDLTRPAGLNHTLQVVSGVLADASADLLRGFFRSVRRGARERAGGALPPPADDG</sequence>
<accession>A0A937XA24</accession>
<dbReference type="InterPro" id="IPR016193">
    <property type="entry name" value="Cytidine_deaminase-like"/>
</dbReference>
<keyword evidence="1 6" id="KW-0819">tRNA processing</keyword>
<dbReference type="HAMAP" id="MF_00972">
    <property type="entry name" value="tRNA_aden_deaminase"/>
    <property type="match status" value="1"/>
</dbReference>
<dbReference type="EMBL" id="VGIY01000235">
    <property type="protein sequence ID" value="MBM3317995.1"/>
    <property type="molecule type" value="Genomic_DNA"/>
</dbReference>
<keyword evidence="2 6" id="KW-0479">Metal-binding</keyword>
<dbReference type="InterPro" id="IPR028883">
    <property type="entry name" value="tRNA_aden_deaminase"/>
</dbReference>
<feature type="domain" description="CMP/dCMP-type deaminase" evidence="7">
    <location>
        <begin position="1"/>
        <end position="107"/>
    </location>
</feature>
<dbReference type="GO" id="GO:0008270">
    <property type="term" value="F:zinc ion binding"/>
    <property type="evidence" value="ECO:0007669"/>
    <property type="project" value="UniProtKB-UniRule"/>
</dbReference>
<dbReference type="PANTHER" id="PTHR11079">
    <property type="entry name" value="CYTOSINE DEAMINASE FAMILY MEMBER"/>
    <property type="match status" value="1"/>
</dbReference>
<proteinExistence type="inferred from homology"/>
<evidence type="ECO:0000256" key="3">
    <source>
        <dbReference type="ARBA" id="ARBA00022801"/>
    </source>
</evidence>
<comment type="cofactor">
    <cofactor evidence="6">
        <name>Zn(2+)</name>
        <dbReference type="ChEBI" id="CHEBI:29105"/>
    </cofactor>
    <text evidence="6">Binds 1 zinc ion per subunit.</text>
</comment>
<dbReference type="Proteomes" id="UP000748308">
    <property type="component" value="Unassembled WGS sequence"/>
</dbReference>
<evidence type="ECO:0000256" key="6">
    <source>
        <dbReference type="HAMAP-Rule" id="MF_00972"/>
    </source>
</evidence>
<dbReference type="CDD" id="cd01285">
    <property type="entry name" value="nucleoside_deaminase"/>
    <property type="match status" value="1"/>
</dbReference>
<dbReference type="GO" id="GO:0052717">
    <property type="term" value="F:tRNA-specific adenosine-34 deaminase activity"/>
    <property type="evidence" value="ECO:0007669"/>
    <property type="project" value="UniProtKB-UniRule"/>
</dbReference>
<dbReference type="Pfam" id="PF00383">
    <property type="entry name" value="dCMP_cyt_deam_1"/>
    <property type="match status" value="1"/>
</dbReference>
<evidence type="ECO:0000313" key="8">
    <source>
        <dbReference type="EMBL" id="MBM3317995.1"/>
    </source>
</evidence>
<dbReference type="EC" id="3.5.4.33" evidence="6"/>
<dbReference type="PROSITE" id="PS51747">
    <property type="entry name" value="CYT_DCMP_DEAMINASES_2"/>
    <property type="match status" value="1"/>
</dbReference>
<comment type="caution">
    <text evidence="8">The sequence shown here is derived from an EMBL/GenBank/DDBJ whole genome shotgun (WGS) entry which is preliminary data.</text>
</comment>
<keyword evidence="3 6" id="KW-0378">Hydrolase</keyword>
<dbReference type="GO" id="GO:0002100">
    <property type="term" value="P:tRNA wobble adenosine to inosine editing"/>
    <property type="evidence" value="ECO:0007669"/>
    <property type="project" value="UniProtKB-UniRule"/>
</dbReference>
<feature type="binding site" evidence="6">
    <location>
        <position position="79"/>
    </location>
    <ligand>
        <name>Zn(2+)</name>
        <dbReference type="ChEBI" id="CHEBI:29105"/>
        <note>catalytic</note>
    </ligand>
</feature>
<dbReference type="AlphaFoldDB" id="A0A937XA24"/>
<feature type="binding site" evidence="6">
    <location>
        <position position="46"/>
    </location>
    <ligand>
        <name>Zn(2+)</name>
        <dbReference type="ChEBI" id="CHEBI:29105"/>
        <note>catalytic</note>
    </ligand>
</feature>
<comment type="function">
    <text evidence="6">Catalyzes the deamination of adenosine to inosine at the wobble position 34 of tRNA(Arg2).</text>
</comment>
<keyword evidence="4 6" id="KW-0862">Zinc</keyword>
<feature type="binding site" evidence="6">
    <location>
        <position position="76"/>
    </location>
    <ligand>
        <name>Zn(2+)</name>
        <dbReference type="ChEBI" id="CHEBI:29105"/>
        <note>catalytic</note>
    </ligand>
</feature>
<comment type="subunit">
    <text evidence="6">Homodimer.</text>
</comment>
<organism evidence="8 9">
    <name type="scientific">Eiseniibacteriota bacterium</name>
    <dbReference type="NCBI Taxonomy" id="2212470"/>
    <lineage>
        <taxon>Bacteria</taxon>
        <taxon>Candidatus Eiseniibacteriota</taxon>
    </lineage>
</organism>
<comment type="catalytic activity">
    <reaction evidence="5 6">
        <text>adenosine(34) in tRNA + H2O + H(+) = inosine(34) in tRNA + NH4(+)</text>
        <dbReference type="Rhea" id="RHEA:43168"/>
        <dbReference type="Rhea" id="RHEA-COMP:10373"/>
        <dbReference type="Rhea" id="RHEA-COMP:10374"/>
        <dbReference type="ChEBI" id="CHEBI:15377"/>
        <dbReference type="ChEBI" id="CHEBI:15378"/>
        <dbReference type="ChEBI" id="CHEBI:28938"/>
        <dbReference type="ChEBI" id="CHEBI:74411"/>
        <dbReference type="ChEBI" id="CHEBI:82852"/>
        <dbReference type="EC" id="3.5.4.33"/>
    </reaction>
</comment>
<dbReference type="Gene3D" id="3.40.140.10">
    <property type="entry name" value="Cytidine Deaminase, domain 2"/>
    <property type="match status" value="1"/>
</dbReference>
<reference evidence="8" key="1">
    <citation type="submission" date="2019-03" db="EMBL/GenBank/DDBJ databases">
        <title>Lake Tanganyika Metagenome-Assembled Genomes (MAGs).</title>
        <authorList>
            <person name="Tran P."/>
        </authorList>
    </citation>
    <scope>NUCLEOTIDE SEQUENCE</scope>
    <source>
        <strain evidence="8">M_DeepCast_400m_m2_100</strain>
    </source>
</reference>
<protein>
    <recommendedName>
        <fullName evidence="6">tRNA-specific adenosine deaminase</fullName>
        <ecNumber evidence="6">3.5.4.33</ecNumber>
    </recommendedName>
</protein>
<evidence type="ECO:0000256" key="5">
    <source>
        <dbReference type="ARBA" id="ARBA00048045"/>
    </source>
</evidence>